<protein>
    <submittedName>
        <fullName evidence="3">Uncharacterized protein</fullName>
    </submittedName>
</protein>
<keyword evidence="2" id="KW-0812">Transmembrane</keyword>
<dbReference type="AlphaFoldDB" id="A0A0D0IQR7"/>
<dbReference type="RefSeq" id="WP_157000583.1">
    <property type="nucleotide sequence ID" value="NZ_JXSQ01000021.1"/>
</dbReference>
<dbReference type="Proteomes" id="UP000032120">
    <property type="component" value="Unassembled WGS sequence"/>
</dbReference>
<evidence type="ECO:0000313" key="3">
    <source>
        <dbReference type="EMBL" id="KIP51848.1"/>
    </source>
</evidence>
<evidence type="ECO:0000256" key="2">
    <source>
        <dbReference type="SAM" id="Phobius"/>
    </source>
</evidence>
<feature type="transmembrane region" description="Helical" evidence="2">
    <location>
        <begin position="67"/>
        <end position="87"/>
    </location>
</feature>
<keyword evidence="4" id="KW-1185">Reference proteome</keyword>
<evidence type="ECO:0000256" key="1">
    <source>
        <dbReference type="SAM" id="MobiDB-lite"/>
    </source>
</evidence>
<gene>
    <name evidence="3" type="ORF">SD72_13020</name>
</gene>
<feature type="transmembrane region" description="Helical" evidence="2">
    <location>
        <begin position="39"/>
        <end position="61"/>
    </location>
</feature>
<reference evidence="3 4" key="1">
    <citation type="submission" date="2015-01" db="EMBL/GenBank/DDBJ databases">
        <title>Draft genome sequence of Leucobacter komagatae strain VKM ST2845.</title>
        <authorList>
            <person name="Karlyshev A.V."/>
            <person name="Kudryashova E.B."/>
        </authorList>
    </citation>
    <scope>NUCLEOTIDE SEQUENCE [LARGE SCALE GENOMIC DNA]</scope>
    <source>
        <strain evidence="3 4">VKM ST2845</strain>
    </source>
</reference>
<sequence>MGNANGKSKTDAKRAKALQQAKSRTVRERREGPLFKSDLVWVAACAALVVVIAFSIASIWWPCAQVALRIAAAVLLLLGSLGVLLEYKGIKELNRRQRIDMVLKLCVLVASYIAVLSTLLGGK</sequence>
<organism evidence="3 4">
    <name type="scientific">Leucobacter komagatae</name>
    <dbReference type="NCBI Taxonomy" id="55969"/>
    <lineage>
        <taxon>Bacteria</taxon>
        <taxon>Bacillati</taxon>
        <taxon>Actinomycetota</taxon>
        <taxon>Actinomycetes</taxon>
        <taxon>Micrococcales</taxon>
        <taxon>Microbacteriaceae</taxon>
        <taxon>Leucobacter</taxon>
    </lineage>
</organism>
<proteinExistence type="predicted"/>
<dbReference type="EMBL" id="JXSQ01000021">
    <property type="protein sequence ID" value="KIP51848.1"/>
    <property type="molecule type" value="Genomic_DNA"/>
</dbReference>
<evidence type="ECO:0000313" key="4">
    <source>
        <dbReference type="Proteomes" id="UP000032120"/>
    </source>
</evidence>
<keyword evidence="2" id="KW-0472">Membrane</keyword>
<accession>A0A0D0IQR7</accession>
<feature type="region of interest" description="Disordered" evidence="1">
    <location>
        <begin position="1"/>
        <end position="29"/>
    </location>
</feature>
<comment type="caution">
    <text evidence="3">The sequence shown here is derived from an EMBL/GenBank/DDBJ whole genome shotgun (WGS) entry which is preliminary data.</text>
</comment>
<name>A0A0D0IQR7_9MICO</name>
<keyword evidence="2" id="KW-1133">Transmembrane helix</keyword>
<feature type="transmembrane region" description="Helical" evidence="2">
    <location>
        <begin position="99"/>
        <end position="120"/>
    </location>
</feature>